<dbReference type="AlphaFoldDB" id="A0AAD2CJ10"/>
<name>A0AAD2CJ10_9STRA</name>
<comment type="caution">
    <text evidence="7">The sequence shown here is derived from an EMBL/GenBank/DDBJ whole genome shotgun (WGS) entry which is preliminary data.</text>
</comment>
<feature type="transmembrane region" description="Helical" evidence="6">
    <location>
        <begin position="370"/>
        <end position="392"/>
    </location>
</feature>
<evidence type="ECO:0008006" key="9">
    <source>
        <dbReference type="Google" id="ProtNLM"/>
    </source>
</evidence>
<keyword evidence="8" id="KW-1185">Reference proteome</keyword>
<feature type="transmembrane region" description="Helical" evidence="6">
    <location>
        <begin position="79"/>
        <end position="100"/>
    </location>
</feature>
<dbReference type="SUPFAM" id="SSF81321">
    <property type="entry name" value="Family A G protein-coupled receptor-like"/>
    <property type="match status" value="1"/>
</dbReference>
<dbReference type="PANTHER" id="PTHR23112">
    <property type="entry name" value="G PROTEIN-COUPLED RECEPTOR 157-RELATED"/>
    <property type="match status" value="1"/>
</dbReference>
<evidence type="ECO:0000256" key="2">
    <source>
        <dbReference type="ARBA" id="ARBA00022692"/>
    </source>
</evidence>
<dbReference type="GO" id="GO:0005886">
    <property type="term" value="C:plasma membrane"/>
    <property type="evidence" value="ECO:0007669"/>
    <property type="project" value="TreeGrafter"/>
</dbReference>
<feature type="transmembrane region" description="Helical" evidence="6">
    <location>
        <begin position="120"/>
        <end position="144"/>
    </location>
</feature>
<keyword evidence="3 6" id="KW-1133">Transmembrane helix</keyword>
<feature type="transmembrane region" description="Helical" evidence="6">
    <location>
        <begin position="165"/>
        <end position="185"/>
    </location>
</feature>
<gene>
    <name evidence="7" type="ORF">CYCCA115_LOCUS4548</name>
</gene>
<reference evidence="7" key="1">
    <citation type="submission" date="2023-08" db="EMBL/GenBank/DDBJ databases">
        <authorList>
            <person name="Audoor S."/>
            <person name="Bilcke G."/>
        </authorList>
    </citation>
    <scope>NUCLEOTIDE SEQUENCE</scope>
</reference>
<dbReference type="GO" id="GO:0004930">
    <property type="term" value="F:G protein-coupled receptor activity"/>
    <property type="evidence" value="ECO:0007669"/>
    <property type="project" value="TreeGrafter"/>
</dbReference>
<dbReference type="Proteomes" id="UP001295423">
    <property type="component" value="Unassembled WGS sequence"/>
</dbReference>
<evidence type="ECO:0000313" key="8">
    <source>
        <dbReference type="Proteomes" id="UP001295423"/>
    </source>
</evidence>
<evidence type="ECO:0000256" key="6">
    <source>
        <dbReference type="SAM" id="Phobius"/>
    </source>
</evidence>
<feature type="transmembrane region" description="Helical" evidence="6">
    <location>
        <begin position="47"/>
        <end position="67"/>
    </location>
</feature>
<keyword evidence="2 6" id="KW-0812">Transmembrane</keyword>
<feature type="transmembrane region" description="Helical" evidence="6">
    <location>
        <begin position="220"/>
        <end position="245"/>
    </location>
</feature>
<dbReference type="Gene3D" id="1.20.1070.10">
    <property type="entry name" value="Rhodopsin 7-helix transmembrane proteins"/>
    <property type="match status" value="1"/>
</dbReference>
<feature type="region of interest" description="Disordered" evidence="5">
    <location>
        <begin position="431"/>
        <end position="557"/>
    </location>
</feature>
<feature type="transmembrane region" description="Helical" evidence="6">
    <location>
        <begin position="332"/>
        <end position="350"/>
    </location>
</feature>
<accession>A0AAD2CJ10</accession>
<dbReference type="GO" id="GO:0007189">
    <property type="term" value="P:adenylate cyclase-activating G protein-coupled receptor signaling pathway"/>
    <property type="evidence" value="ECO:0007669"/>
    <property type="project" value="TreeGrafter"/>
</dbReference>
<comment type="subcellular location">
    <subcellularLocation>
        <location evidence="1">Membrane</location>
        <topology evidence="1">Multi-pass membrane protein</topology>
    </subcellularLocation>
</comment>
<keyword evidence="4 6" id="KW-0472">Membrane</keyword>
<feature type="compositionally biased region" description="Low complexity" evidence="5">
    <location>
        <begin position="532"/>
        <end position="543"/>
    </location>
</feature>
<evidence type="ECO:0000256" key="5">
    <source>
        <dbReference type="SAM" id="MobiDB-lite"/>
    </source>
</evidence>
<protein>
    <recommendedName>
        <fullName evidence="9">G-protein coupled receptors family 2 profile 2 domain-containing protein</fullName>
    </recommendedName>
</protein>
<evidence type="ECO:0000313" key="7">
    <source>
        <dbReference type="EMBL" id="CAJ1935212.1"/>
    </source>
</evidence>
<evidence type="ECO:0000256" key="3">
    <source>
        <dbReference type="ARBA" id="ARBA00022989"/>
    </source>
</evidence>
<dbReference type="EMBL" id="CAKOGP040000446">
    <property type="protein sequence ID" value="CAJ1935212.1"/>
    <property type="molecule type" value="Genomic_DNA"/>
</dbReference>
<proteinExistence type="predicted"/>
<feature type="compositionally biased region" description="Acidic residues" evidence="5">
    <location>
        <begin position="467"/>
        <end position="478"/>
    </location>
</feature>
<organism evidence="7 8">
    <name type="scientific">Cylindrotheca closterium</name>
    <dbReference type="NCBI Taxonomy" id="2856"/>
    <lineage>
        <taxon>Eukaryota</taxon>
        <taxon>Sar</taxon>
        <taxon>Stramenopiles</taxon>
        <taxon>Ochrophyta</taxon>
        <taxon>Bacillariophyta</taxon>
        <taxon>Bacillariophyceae</taxon>
        <taxon>Bacillariophycidae</taxon>
        <taxon>Bacillariales</taxon>
        <taxon>Bacillariaceae</taxon>
        <taxon>Cylindrotheca</taxon>
    </lineage>
</organism>
<evidence type="ECO:0000256" key="1">
    <source>
        <dbReference type="ARBA" id="ARBA00004141"/>
    </source>
</evidence>
<sequence length="557" mass="61747">MDDFIYQEEDTLIPSDAQNASIIEDDDQYTYRSLTDSQKTLLASLPIPSAILSIVGSSIIIFMAYLSRKSRPWTPYNRLLVGMSVYDIITSIALASAAFLNPTETSTKAWAMGNDSTCSLMGFFNQISYSGTFYNACLSFYFLFTARFGMKNDQITRKIEPVMHVLSVGYPLITGVIGLVLGVYAEPEVGLGCWVNRYPKRCGYGPDGTDEPCLSGMVSWIFGGWVAIGTLIALVINNLIIWIFVRRRIHKGMQISTATALPRALSTSGKSTAAGSSMGEYVIEEDKSTAHLSFASSLRTNYKRSASQNSLSMNQDTRAAQRRRLRLVSTQAFLFVASYIVSNASTYILRLFESMATEYVWEMELPYNNFILLVLQASLLPLQGLFNMLVYIRPKYLKSKVDFPEESKSWAFRRAIWGSKVEPIQSMHAGTLDIKRDSKGNKTARPHQALGKDMISSLTNGSGGAKEEDEEEGVDNDEHETARERPKSSRRKFITSGSNSLEVISEIGEDSLSVSSRKAPVDRSVMKDPTTSKSSVNKSESASILMDGSILQSPRKS</sequence>
<dbReference type="PANTHER" id="PTHR23112:SF0">
    <property type="entry name" value="TRANSMEMBRANE PROTEIN 116"/>
    <property type="match status" value="1"/>
</dbReference>
<evidence type="ECO:0000256" key="4">
    <source>
        <dbReference type="ARBA" id="ARBA00023136"/>
    </source>
</evidence>